<keyword evidence="7" id="KW-0813">Transport</keyword>
<feature type="transmembrane region" description="Helical" evidence="6">
    <location>
        <begin position="192"/>
        <end position="212"/>
    </location>
</feature>
<dbReference type="InterPro" id="IPR001851">
    <property type="entry name" value="ABC_transp_permease"/>
</dbReference>
<protein>
    <submittedName>
        <fullName evidence="7">Simple sugar transport system permease protein</fullName>
    </submittedName>
</protein>
<feature type="transmembrane region" description="Helical" evidence="6">
    <location>
        <begin position="148"/>
        <end position="165"/>
    </location>
</feature>
<keyword evidence="8" id="KW-1185">Reference proteome</keyword>
<evidence type="ECO:0000313" key="8">
    <source>
        <dbReference type="Proteomes" id="UP001519271"/>
    </source>
</evidence>
<accession>A0ABS4G6F8</accession>
<comment type="caution">
    <text evidence="7">The sequence shown here is derived from an EMBL/GenBank/DDBJ whole genome shotgun (WGS) entry which is preliminary data.</text>
</comment>
<dbReference type="PANTHER" id="PTHR43370:SF1">
    <property type="entry name" value="GUANOSINE ABC TRANSPORTER PERMEASE PROTEIN NUPQ"/>
    <property type="match status" value="1"/>
</dbReference>
<name>A0ABS4G6F8_9CLOT</name>
<dbReference type="RefSeq" id="WP_209460292.1">
    <property type="nucleotide sequence ID" value="NZ_JAGGKC010000024.1"/>
</dbReference>
<feature type="transmembrane region" description="Helical" evidence="6">
    <location>
        <begin position="12"/>
        <end position="29"/>
    </location>
</feature>
<feature type="transmembrane region" description="Helical" evidence="6">
    <location>
        <begin position="60"/>
        <end position="80"/>
    </location>
</feature>
<evidence type="ECO:0000256" key="6">
    <source>
        <dbReference type="SAM" id="Phobius"/>
    </source>
</evidence>
<evidence type="ECO:0000256" key="2">
    <source>
        <dbReference type="ARBA" id="ARBA00022475"/>
    </source>
</evidence>
<gene>
    <name evidence="7" type="ORF">J2Z34_002612</name>
</gene>
<keyword evidence="7" id="KW-0762">Sugar transport</keyword>
<evidence type="ECO:0000256" key="1">
    <source>
        <dbReference type="ARBA" id="ARBA00004651"/>
    </source>
</evidence>
<dbReference type="Pfam" id="PF02653">
    <property type="entry name" value="BPD_transp_2"/>
    <property type="match status" value="1"/>
</dbReference>
<feature type="transmembrane region" description="Helical" evidence="6">
    <location>
        <begin position="249"/>
        <end position="270"/>
    </location>
</feature>
<dbReference type="Proteomes" id="UP001519271">
    <property type="component" value="Unassembled WGS sequence"/>
</dbReference>
<evidence type="ECO:0000313" key="7">
    <source>
        <dbReference type="EMBL" id="MBP1920114.1"/>
    </source>
</evidence>
<organism evidence="7 8">
    <name type="scientific">Youngiibacter multivorans</name>
    <dbReference type="NCBI Taxonomy" id="937251"/>
    <lineage>
        <taxon>Bacteria</taxon>
        <taxon>Bacillati</taxon>
        <taxon>Bacillota</taxon>
        <taxon>Clostridia</taxon>
        <taxon>Eubacteriales</taxon>
        <taxon>Clostridiaceae</taxon>
        <taxon>Youngiibacter</taxon>
    </lineage>
</organism>
<sequence length="305" mass="33010">MNLIGNILYDTVYHSTPIILAVLGGLFAYKANVLNIGLEGMIVMGAFSSSLSILLFGNFYLGILIAITCTLLVGLIFSLFSITLKSNFIITGFGLNILVAAIGTFTLKFMKLSNINLSQIINVNDMKIAIPVVNEIPILSNILSNHTIITYVAFLLIAVVYIVLYKTRFGIHLRVVGENEEAAKSVGLKSDMLKYSAILIGAVLCALAGINLSAERMALYTDNMVAGRGFIAIAAIYCGKAHPVKSSIYAILFGLARSLAINLGLYAGPISGLFDMIPYIMIVLVLFFVSSMESKKTRLRGFRNA</sequence>
<feature type="transmembrane region" description="Helical" evidence="6">
    <location>
        <begin position="36"/>
        <end position="54"/>
    </location>
</feature>
<keyword evidence="5 6" id="KW-0472">Membrane</keyword>
<evidence type="ECO:0000256" key="3">
    <source>
        <dbReference type="ARBA" id="ARBA00022692"/>
    </source>
</evidence>
<keyword evidence="4 6" id="KW-1133">Transmembrane helix</keyword>
<keyword evidence="2" id="KW-1003">Cell membrane</keyword>
<evidence type="ECO:0000256" key="5">
    <source>
        <dbReference type="ARBA" id="ARBA00023136"/>
    </source>
</evidence>
<dbReference type="PANTHER" id="PTHR43370">
    <property type="entry name" value="SUGAR ABC TRANSPORTER INTEGRAL MEMBRANE PROTEIN-RELATED"/>
    <property type="match status" value="1"/>
</dbReference>
<dbReference type="CDD" id="cd06580">
    <property type="entry name" value="TM_PBP1_transp_TpRbsC_like"/>
    <property type="match status" value="1"/>
</dbReference>
<evidence type="ECO:0000256" key="4">
    <source>
        <dbReference type="ARBA" id="ARBA00022989"/>
    </source>
</evidence>
<feature type="transmembrane region" description="Helical" evidence="6">
    <location>
        <begin position="218"/>
        <end position="237"/>
    </location>
</feature>
<dbReference type="EMBL" id="JAGGKC010000024">
    <property type="protein sequence ID" value="MBP1920114.1"/>
    <property type="molecule type" value="Genomic_DNA"/>
</dbReference>
<feature type="transmembrane region" description="Helical" evidence="6">
    <location>
        <begin position="87"/>
        <end position="107"/>
    </location>
</feature>
<proteinExistence type="predicted"/>
<comment type="subcellular location">
    <subcellularLocation>
        <location evidence="1">Cell membrane</location>
        <topology evidence="1">Multi-pass membrane protein</topology>
    </subcellularLocation>
</comment>
<feature type="transmembrane region" description="Helical" evidence="6">
    <location>
        <begin position="276"/>
        <end position="293"/>
    </location>
</feature>
<reference evidence="7 8" key="1">
    <citation type="submission" date="2021-03" db="EMBL/GenBank/DDBJ databases">
        <title>Genomic Encyclopedia of Type Strains, Phase IV (KMG-IV): sequencing the most valuable type-strain genomes for metagenomic binning, comparative biology and taxonomic classification.</title>
        <authorList>
            <person name="Goeker M."/>
        </authorList>
    </citation>
    <scope>NUCLEOTIDE SEQUENCE [LARGE SCALE GENOMIC DNA]</scope>
    <source>
        <strain evidence="7 8">DSM 6139</strain>
    </source>
</reference>
<keyword evidence="3 6" id="KW-0812">Transmembrane</keyword>